<evidence type="ECO:0000259" key="3">
    <source>
        <dbReference type="PROSITE" id="PS51819"/>
    </source>
</evidence>
<dbReference type="InterPro" id="IPR037523">
    <property type="entry name" value="VOC_core"/>
</dbReference>
<keyword evidence="2" id="KW-0472">Membrane</keyword>
<evidence type="ECO:0000256" key="2">
    <source>
        <dbReference type="SAM" id="Phobius"/>
    </source>
</evidence>
<feature type="transmembrane region" description="Helical" evidence="2">
    <location>
        <begin position="82"/>
        <end position="99"/>
    </location>
</feature>
<keyword evidence="2" id="KW-0812">Transmembrane</keyword>
<name>A0ABQ2IYL2_9ACTN</name>
<dbReference type="InterPro" id="IPR004360">
    <property type="entry name" value="Glyas_Fos-R_dOase_dom"/>
</dbReference>
<dbReference type="CDD" id="cd06587">
    <property type="entry name" value="VOC"/>
    <property type="match status" value="1"/>
</dbReference>
<feature type="transmembrane region" description="Helical" evidence="2">
    <location>
        <begin position="111"/>
        <end position="135"/>
    </location>
</feature>
<sequence>MRESRASGVRGLLRIRPTPRWIVPLFTVLGLALVPWTLYLAITLPRRATLDSYDAPWVGFDIGLAGLILLTAVLARRRHRQVGLAAVAVSTMLVADAWFDVTTTPGGGTRGIAVALAIAFVVELPLAGLSLWLALTAGDLVGTRLPDRAAATAPPGGTRPRFRRTGDGTGRLRSYGRRSRHSGGMNADGREMLARGRVATRLPAQDLDRARRFYAERLGLEPVDERPGGLLYRCGGVDFVLFRSTGTSPGTFTQMAWEVEDIERVVSALEGRGVVFEEVDLPGLLGGGRTTDSIAEIEGNYPSKGARGERGAWFRDSEGNLLGVGQLVR</sequence>
<organism evidence="4 5">
    <name type="scientific">Streptomyces kronopolitis</name>
    <dbReference type="NCBI Taxonomy" id="1612435"/>
    <lineage>
        <taxon>Bacteria</taxon>
        <taxon>Bacillati</taxon>
        <taxon>Actinomycetota</taxon>
        <taxon>Actinomycetes</taxon>
        <taxon>Kitasatosporales</taxon>
        <taxon>Streptomycetaceae</taxon>
        <taxon>Streptomyces</taxon>
    </lineage>
</organism>
<dbReference type="Pfam" id="PF00903">
    <property type="entry name" value="Glyoxalase"/>
    <property type="match status" value="1"/>
</dbReference>
<keyword evidence="2" id="KW-1133">Transmembrane helix</keyword>
<evidence type="ECO:0000256" key="1">
    <source>
        <dbReference type="SAM" id="MobiDB-lite"/>
    </source>
</evidence>
<dbReference type="Gene3D" id="3.10.180.10">
    <property type="entry name" value="2,3-Dihydroxybiphenyl 1,2-Dioxygenase, domain 1"/>
    <property type="match status" value="1"/>
</dbReference>
<dbReference type="EMBL" id="BMND01000001">
    <property type="protein sequence ID" value="GGN31995.1"/>
    <property type="molecule type" value="Genomic_DNA"/>
</dbReference>
<feature type="transmembrane region" description="Helical" evidence="2">
    <location>
        <begin position="21"/>
        <end position="42"/>
    </location>
</feature>
<evidence type="ECO:0000313" key="5">
    <source>
        <dbReference type="Proteomes" id="UP000600080"/>
    </source>
</evidence>
<dbReference type="PROSITE" id="PS51819">
    <property type="entry name" value="VOC"/>
    <property type="match status" value="1"/>
</dbReference>
<dbReference type="Proteomes" id="UP000600080">
    <property type="component" value="Unassembled WGS sequence"/>
</dbReference>
<feature type="transmembrane region" description="Helical" evidence="2">
    <location>
        <begin position="57"/>
        <end position="75"/>
    </location>
</feature>
<feature type="compositionally biased region" description="Low complexity" evidence="1">
    <location>
        <begin position="148"/>
        <end position="159"/>
    </location>
</feature>
<dbReference type="SUPFAM" id="SSF54593">
    <property type="entry name" value="Glyoxalase/Bleomycin resistance protein/Dihydroxybiphenyl dioxygenase"/>
    <property type="match status" value="1"/>
</dbReference>
<protein>
    <recommendedName>
        <fullName evidence="3">VOC domain-containing protein</fullName>
    </recommendedName>
</protein>
<proteinExistence type="predicted"/>
<accession>A0ABQ2IYL2</accession>
<comment type="caution">
    <text evidence="4">The sequence shown here is derived from an EMBL/GenBank/DDBJ whole genome shotgun (WGS) entry which is preliminary data.</text>
</comment>
<gene>
    <name evidence="4" type="ORF">GCM10012285_01950</name>
</gene>
<dbReference type="InterPro" id="IPR029068">
    <property type="entry name" value="Glyas_Bleomycin-R_OHBP_Dase"/>
</dbReference>
<feature type="region of interest" description="Disordered" evidence="1">
    <location>
        <begin position="147"/>
        <end position="188"/>
    </location>
</feature>
<feature type="domain" description="VOC" evidence="3">
    <location>
        <begin position="194"/>
        <end position="327"/>
    </location>
</feature>
<reference evidence="5" key="1">
    <citation type="journal article" date="2019" name="Int. J. Syst. Evol. Microbiol.">
        <title>The Global Catalogue of Microorganisms (GCM) 10K type strain sequencing project: providing services to taxonomists for standard genome sequencing and annotation.</title>
        <authorList>
            <consortium name="The Broad Institute Genomics Platform"/>
            <consortium name="The Broad Institute Genome Sequencing Center for Infectious Disease"/>
            <person name="Wu L."/>
            <person name="Ma J."/>
        </authorList>
    </citation>
    <scope>NUCLEOTIDE SEQUENCE [LARGE SCALE GENOMIC DNA]</scope>
    <source>
        <strain evidence="5">CGMCC 4.7323</strain>
    </source>
</reference>
<evidence type="ECO:0000313" key="4">
    <source>
        <dbReference type="EMBL" id="GGN31995.1"/>
    </source>
</evidence>
<keyword evidence="5" id="KW-1185">Reference proteome</keyword>